<keyword evidence="2" id="KW-0560">Oxidoreductase</keyword>
<dbReference type="EMBL" id="JAVRRD010000001">
    <property type="protein sequence ID" value="KAK5064353.1"/>
    <property type="molecule type" value="Genomic_DNA"/>
</dbReference>
<dbReference type="PANTHER" id="PTHR47706">
    <property type="entry name" value="NMRA-LIKE FAMILY PROTEIN"/>
    <property type="match status" value="1"/>
</dbReference>
<keyword evidence="4" id="KW-1185">Reference proteome</keyword>
<dbReference type="Gene3D" id="3.90.25.10">
    <property type="entry name" value="UDP-galactose 4-epimerase, domain 1"/>
    <property type="match status" value="1"/>
</dbReference>
<dbReference type="Proteomes" id="UP001358417">
    <property type="component" value="Unassembled WGS sequence"/>
</dbReference>
<reference evidence="3 4" key="1">
    <citation type="submission" date="2023-08" db="EMBL/GenBank/DDBJ databases">
        <title>Black Yeasts Isolated from many extreme environments.</title>
        <authorList>
            <person name="Coleine C."/>
            <person name="Stajich J.E."/>
            <person name="Selbmann L."/>
        </authorList>
    </citation>
    <scope>NUCLEOTIDE SEQUENCE [LARGE SCALE GENOMIC DNA]</scope>
    <source>
        <strain evidence="3 4">CCFEE 5792</strain>
    </source>
</reference>
<sequence>MPYFQPKRDFIEWLKQQARSISWTAIISGPFFDQALKNTFHGYQPPNEFYLLDEGDTPYGTTNLHTIGHALFKILSDPKHFGDSANRYINIHSHMTTQQEVLAALEKASGQPFKIHRLSSDTFYDNSLRRFHNVKPGEPKILLAERDIIQCITYGKGKFKGLGDPRDENDWTEKLGLPAEDLLDDVKAVLDGIRPERDWNPRE</sequence>
<dbReference type="RefSeq" id="XP_064711677.1">
    <property type="nucleotide sequence ID" value="XM_064843817.1"/>
</dbReference>
<organism evidence="3 4">
    <name type="scientific">Exophiala bonariae</name>
    <dbReference type="NCBI Taxonomy" id="1690606"/>
    <lineage>
        <taxon>Eukaryota</taxon>
        <taxon>Fungi</taxon>
        <taxon>Dikarya</taxon>
        <taxon>Ascomycota</taxon>
        <taxon>Pezizomycotina</taxon>
        <taxon>Eurotiomycetes</taxon>
        <taxon>Chaetothyriomycetidae</taxon>
        <taxon>Chaetothyriales</taxon>
        <taxon>Herpotrichiellaceae</taxon>
        <taxon>Exophiala</taxon>
    </lineage>
</organism>
<name>A0AAV9NTW0_9EURO</name>
<protein>
    <recommendedName>
        <fullName evidence="5">NmrA-like domain-containing protein</fullName>
    </recommendedName>
</protein>
<dbReference type="InterPro" id="IPR036291">
    <property type="entry name" value="NAD(P)-bd_dom_sf"/>
</dbReference>
<gene>
    <name evidence="3" type="ORF">LTR84_000186</name>
</gene>
<dbReference type="SUPFAM" id="SSF51735">
    <property type="entry name" value="NAD(P)-binding Rossmann-fold domains"/>
    <property type="match status" value="1"/>
</dbReference>
<evidence type="ECO:0000313" key="3">
    <source>
        <dbReference type="EMBL" id="KAK5064353.1"/>
    </source>
</evidence>
<evidence type="ECO:0000256" key="2">
    <source>
        <dbReference type="ARBA" id="ARBA00023002"/>
    </source>
</evidence>
<keyword evidence="1" id="KW-0521">NADP</keyword>
<evidence type="ECO:0000256" key="1">
    <source>
        <dbReference type="ARBA" id="ARBA00022857"/>
    </source>
</evidence>
<dbReference type="PANTHER" id="PTHR47706:SF9">
    <property type="entry name" value="NMRA-LIKE DOMAIN-CONTAINING PROTEIN-RELATED"/>
    <property type="match status" value="1"/>
</dbReference>
<dbReference type="GO" id="GO:0016491">
    <property type="term" value="F:oxidoreductase activity"/>
    <property type="evidence" value="ECO:0007669"/>
    <property type="project" value="UniProtKB-KW"/>
</dbReference>
<dbReference type="AlphaFoldDB" id="A0AAV9NTW0"/>
<evidence type="ECO:0008006" key="5">
    <source>
        <dbReference type="Google" id="ProtNLM"/>
    </source>
</evidence>
<comment type="caution">
    <text evidence="3">The sequence shown here is derived from an EMBL/GenBank/DDBJ whole genome shotgun (WGS) entry which is preliminary data.</text>
</comment>
<accession>A0AAV9NTW0</accession>
<evidence type="ECO:0000313" key="4">
    <source>
        <dbReference type="Proteomes" id="UP001358417"/>
    </source>
</evidence>
<dbReference type="Gene3D" id="3.40.50.720">
    <property type="entry name" value="NAD(P)-binding Rossmann-like Domain"/>
    <property type="match status" value="1"/>
</dbReference>
<proteinExistence type="predicted"/>
<dbReference type="InterPro" id="IPR051609">
    <property type="entry name" value="NmrA/Isoflavone_reductase-like"/>
</dbReference>
<dbReference type="GeneID" id="89968408"/>